<dbReference type="Gene3D" id="3.40.1440.10">
    <property type="entry name" value="GIY-YIG endonuclease"/>
    <property type="match status" value="1"/>
</dbReference>
<feature type="chain" id="PRO_5040934242" description="GIY-YIG domain-containing protein" evidence="1">
    <location>
        <begin position="20"/>
        <end position="369"/>
    </location>
</feature>
<dbReference type="Gene3D" id="3.40.50.150">
    <property type="entry name" value="Vaccinia Virus protein VP39"/>
    <property type="match status" value="1"/>
</dbReference>
<dbReference type="PANTHER" id="PTHR20208:SF13">
    <property type="entry name" value="STRUCTURE-SPECIFIC ENDONUCLEASE SUBUNIT SLX1"/>
    <property type="match status" value="1"/>
</dbReference>
<evidence type="ECO:0000313" key="3">
    <source>
        <dbReference type="EMBL" id="GMH55086.1"/>
    </source>
</evidence>
<evidence type="ECO:0000256" key="1">
    <source>
        <dbReference type="SAM" id="SignalP"/>
    </source>
</evidence>
<dbReference type="InterPro" id="IPR050381">
    <property type="entry name" value="SLX1_endonuclease"/>
</dbReference>
<accession>A0A9W6ZLH4</accession>
<name>A0A9W6ZLH4_9STRA</name>
<dbReference type="SUPFAM" id="SSF82771">
    <property type="entry name" value="GIY-YIG endonuclease"/>
    <property type="match status" value="1"/>
</dbReference>
<dbReference type="PANTHER" id="PTHR20208">
    <property type="entry name" value="STRUCTURE-SPECIFIC ENDONUCLEASE SUBUNIT SLX1"/>
    <property type="match status" value="1"/>
</dbReference>
<keyword evidence="1" id="KW-0732">Signal</keyword>
<dbReference type="EMBL" id="BLQM01000042">
    <property type="protein sequence ID" value="GMH55086.1"/>
    <property type="molecule type" value="Genomic_DNA"/>
</dbReference>
<sequence length="369" mass="41212">MKSIAITVMLLLLGRRVSTFSAQPPHPSFSSLGKRLENIRDLALLDAPTYTSNVLVDVCSDHALLPIAVHASLQNPFSRSIAIDISLNACVSASSTLETLPHPPPPISIIQGDGLLPLLPPSHNNDSHTVVIAGVGVNTILDILSPLQTKTATKFPKLILSPTKTRSRNLLKLLSSPTLLKHYQLQTVKINDERSRYYFALSFEHKKTATKQSPPKPYVVYLLKSISNTHTYIGTTNDLPRRLRQHNGELAGGAKSTHSGRPWIISHTVSGFKTSRSSATSFEHSWKKQQGYENRISNLSHLTDDHSPPLPLTIRDHLNTKSNFSDQIEERITPYIHPEDAESQREFANYLEFDRRWETLDSKVIESQK</sequence>
<evidence type="ECO:0000259" key="2">
    <source>
        <dbReference type="PROSITE" id="PS50164"/>
    </source>
</evidence>
<dbReference type="PROSITE" id="PS50164">
    <property type="entry name" value="GIY_YIG"/>
    <property type="match status" value="1"/>
</dbReference>
<dbReference type="Pfam" id="PF01541">
    <property type="entry name" value="GIY-YIG"/>
    <property type="match status" value="1"/>
</dbReference>
<protein>
    <recommendedName>
        <fullName evidence="2">GIY-YIG domain-containing protein</fullName>
    </recommendedName>
</protein>
<reference evidence="4" key="1">
    <citation type="journal article" date="2023" name="Commun. Biol.">
        <title>Genome analysis of Parmales, the sister group of diatoms, reveals the evolutionary specialization of diatoms from phago-mixotrophs to photoautotrophs.</title>
        <authorList>
            <person name="Ban H."/>
            <person name="Sato S."/>
            <person name="Yoshikawa S."/>
            <person name="Yamada K."/>
            <person name="Nakamura Y."/>
            <person name="Ichinomiya M."/>
            <person name="Sato N."/>
            <person name="Blanc-Mathieu R."/>
            <person name="Endo H."/>
            <person name="Kuwata A."/>
            <person name="Ogata H."/>
        </authorList>
    </citation>
    <scope>NUCLEOTIDE SEQUENCE [LARGE SCALE GENOMIC DNA]</scope>
</reference>
<proteinExistence type="predicted"/>
<feature type="signal peptide" evidence="1">
    <location>
        <begin position="1"/>
        <end position="19"/>
    </location>
</feature>
<evidence type="ECO:0000313" key="4">
    <source>
        <dbReference type="Proteomes" id="UP001162640"/>
    </source>
</evidence>
<dbReference type="InterPro" id="IPR000305">
    <property type="entry name" value="GIY-YIG_endonuc"/>
</dbReference>
<dbReference type="InterPro" id="IPR035901">
    <property type="entry name" value="GIY-YIG_endonuc_sf"/>
</dbReference>
<dbReference type="InterPro" id="IPR029063">
    <property type="entry name" value="SAM-dependent_MTases_sf"/>
</dbReference>
<gene>
    <name evidence="3" type="ORF">TL16_g01816</name>
</gene>
<organism evidence="3 4">
    <name type="scientific">Triparma laevis f. inornata</name>
    <dbReference type="NCBI Taxonomy" id="1714386"/>
    <lineage>
        <taxon>Eukaryota</taxon>
        <taxon>Sar</taxon>
        <taxon>Stramenopiles</taxon>
        <taxon>Ochrophyta</taxon>
        <taxon>Bolidophyceae</taxon>
        <taxon>Parmales</taxon>
        <taxon>Triparmaceae</taxon>
        <taxon>Triparma</taxon>
    </lineage>
</organism>
<feature type="domain" description="GIY-YIG" evidence="2">
    <location>
        <begin position="216"/>
        <end position="299"/>
    </location>
</feature>
<dbReference type="AlphaFoldDB" id="A0A9W6ZLH4"/>
<comment type="caution">
    <text evidence="3">The sequence shown here is derived from an EMBL/GenBank/DDBJ whole genome shotgun (WGS) entry which is preliminary data.</text>
</comment>
<dbReference type="Proteomes" id="UP001162640">
    <property type="component" value="Unassembled WGS sequence"/>
</dbReference>
<dbReference type="Pfam" id="PF12847">
    <property type="entry name" value="Methyltransf_18"/>
    <property type="match status" value="1"/>
</dbReference>